<dbReference type="EMBL" id="JAGHKO010000004">
    <property type="protein sequence ID" value="MBO9202066.1"/>
    <property type="molecule type" value="Genomic_DNA"/>
</dbReference>
<sequence>MGKDQKVSGGMDAINETKNLLQPTFSETVNGGTVCRKAARTGLWGSGEATNRSARNRFLESLVDIQREGNFRTGLVTTCIPDLCHRINGINKMEGLVENLLNTFYRIYAVFYL</sequence>
<evidence type="ECO:0000313" key="1">
    <source>
        <dbReference type="EMBL" id="MBO9202066.1"/>
    </source>
</evidence>
<dbReference type="Proteomes" id="UP000677244">
    <property type="component" value="Unassembled WGS sequence"/>
</dbReference>
<keyword evidence="2" id="KW-1185">Reference proteome</keyword>
<gene>
    <name evidence="1" type="ORF">J7I42_17410</name>
</gene>
<reference evidence="1 2" key="1">
    <citation type="submission" date="2021-03" db="EMBL/GenBank/DDBJ databases">
        <title>Assistant Professor.</title>
        <authorList>
            <person name="Huq M.A."/>
        </authorList>
    </citation>
    <scope>NUCLEOTIDE SEQUENCE [LARGE SCALE GENOMIC DNA]</scope>
    <source>
        <strain evidence="1 2">MAH-29</strain>
    </source>
</reference>
<proteinExistence type="predicted"/>
<name>A0ABS3YVW2_9BACT</name>
<protein>
    <submittedName>
        <fullName evidence="1">Uncharacterized protein</fullName>
    </submittedName>
</protein>
<comment type="caution">
    <text evidence="1">The sequence shown here is derived from an EMBL/GenBank/DDBJ whole genome shotgun (WGS) entry which is preliminary data.</text>
</comment>
<accession>A0ABS3YVW2</accession>
<evidence type="ECO:0000313" key="2">
    <source>
        <dbReference type="Proteomes" id="UP000677244"/>
    </source>
</evidence>
<dbReference type="RefSeq" id="WP_209140118.1">
    <property type="nucleotide sequence ID" value="NZ_JAGHKO010000004.1"/>
</dbReference>
<organism evidence="1 2">
    <name type="scientific">Niastella soli</name>
    <dbReference type="NCBI Taxonomy" id="2821487"/>
    <lineage>
        <taxon>Bacteria</taxon>
        <taxon>Pseudomonadati</taxon>
        <taxon>Bacteroidota</taxon>
        <taxon>Chitinophagia</taxon>
        <taxon>Chitinophagales</taxon>
        <taxon>Chitinophagaceae</taxon>
        <taxon>Niastella</taxon>
    </lineage>
</organism>